<feature type="transmembrane region" description="Helical" evidence="6">
    <location>
        <begin position="157"/>
        <end position="182"/>
    </location>
</feature>
<reference evidence="7 8" key="1">
    <citation type="journal article" date="2012" name="J. Bacteriol.">
        <title>Genome Sequence of Nitratireductor indicus Type Strain C115.</title>
        <authorList>
            <person name="Lai Q."/>
            <person name="Li G."/>
            <person name="Yu Z."/>
            <person name="Shao Z."/>
        </authorList>
    </citation>
    <scope>NUCLEOTIDE SEQUENCE [LARGE SCALE GENOMIC DNA]</scope>
    <source>
        <strain evidence="7 8">C115</strain>
    </source>
</reference>
<evidence type="ECO:0000313" key="8">
    <source>
        <dbReference type="Proteomes" id="UP000007374"/>
    </source>
</evidence>
<name>K2PMY1_9HYPH</name>
<dbReference type="PANTHER" id="PTHR30086:SF20">
    <property type="entry name" value="ARGININE EXPORTER PROTEIN ARGO-RELATED"/>
    <property type="match status" value="1"/>
</dbReference>
<comment type="subcellular location">
    <subcellularLocation>
        <location evidence="1">Cell membrane</location>
        <topology evidence="1">Multi-pass membrane protein</topology>
    </subcellularLocation>
</comment>
<dbReference type="InterPro" id="IPR001123">
    <property type="entry name" value="LeuE-type"/>
</dbReference>
<feature type="transmembrane region" description="Helical" evidence="6">
    <location>
        <begin position="20"/>
        <end position="40"/>
    </location>
</feature>
<evidence type="ECO:0000313" key="7">
    <source>
        <dbReference type="EMBL" id="EKF42437.1"/>
    </source>
</evidence>
<dbReference type="PANTHER" id="PTHR30086">
    <property type="entry name" value="ARGININE EXPORTER PROTEIN ARGO"/>
    <property type="match status" value="1"/>
</dbReference>
<comment type="caution">
    <text evidence="7">The sequence shown here is derived from an EMBL/GenBank/DDBJ whole genome shotgun (WGS) entry which is preliminary data.</text>
</comment>
<evidence type="ECO:0000256" key="5">
    <source>
        <dbReference type="ARBA" id="ARBA00023136"/>
    </source>
</evidence>
<dbReference type="STRING" id="721133.SAMN05216176_10685"/>
<feature type="transmembrane region" description="Helical" evidence="6">
    <location>
        <begin position="83"/>
        <end position="103"/>
    </location>
</feature>
<dbReference type="Proteomes" id="UP000007374">
    <property type="component" value="Unassembled WGS sequence"/>
</dbReference>
<protein>
    <submittedName>
        <fullName evidence="7">Leucine efflux protein</fullName>
    </submittedName>
</protein>
<gene>
    <name evidence="7" type="ORF">NA8A_10258</name>
</gene>
<dbReference type="GO" id="GO:0005886">
    <property type="term" value="C:plasma membrane"/>
    <property type="evidence" value="ECO:0007669"/>
    <property type="project" value="UniProtKB-SubCell"/>
</dbReference>
<keyword evidence="2" id="KW-1003">Cell membrane</keyword>
<dbReference type="eggNOG" id="COG1280">
    <property type="taxonomic scope" value="Bacteria"/>
</dbReference>
<evidence type="ECO:0000256" key="6">
    <source>
        <dbReference type="SAM" id="Phobius"/>
    </source>
</evidence>
<evidence type="ECO:0000256" key="1">
    <source>
        <dbReference type="ARBA" id="ARBA00004651"/>
    </source>
</evidence>
<evidence type="ECO:0000256" key="2">
    <source>
        <dbReference type="ARBA" id="ARBA00022475"/>
    </source>
</evidence>
<feature type="transmembrane region" description="Helical" evidence="6">
    <location>
        <begin position="52"/>
        <end position="77"/>
    </location>
</feature>
<sequence length="222" mass="23705">MVQHLNMRNAIVTYSENLWIFFTLLFGIIIVPGMDMALVLANSLSNGRSSGLAATAGVMTGGLLHSLYAALGVGALLHFFPALFNILLIAGAVYVAWIGYALLRSSIVMKDAGAASATSLTRVFGQGIVTCLLNPKAYLFMLAIYPQFVKPEYGSVWMQALVMAAMIAAVQAGIYGSLALFAGRSRYWLQNNPGMTVIIGRSAGLLLIAIAALTLFRAFFQG</sequence>
<feature type="transmembrane region" description="Helical" evidence="6">
    <location>
        <begin position="123"/>
        <end position="145"/>
    </location>
</feature>
<keyword evidence="3 6" id="KW-0812">Transmembrane</keyword>
<keyword evidence="4 6" id="KW-1133">Transmembrane helix</keyword>
<feature type="transmembrane region" description="Helical" evidence="6">
    <location>
        <begin position="203"/>
        <end position="220"/>
    </location>
</feature>
<organism evidence="7 8">
    <name type="scientific">Nitratireductor indicus C115</name>
    <dbReference type="NCBI Taxonomy" id="1231190"/>
    <lineage>
        <taxon>Bacteria</taxon>
        <taxon>Pseudomonadati</taxon>
        <taxon>Pseudomonadota</taxon>
        <taxon>Alphaproteobacteria</taxon>
        <taxon>Hyphomicrobiales</taxon>
        <taxon>Phyllobacteriaceae</taxon>
        <taxon>Nitratireductor</taxon>
    </lineage>
</organism>
<evidence type="ECO:0000256" key="3">
    <source>
        <dbReference type="ARBA" id="ARBA00022692"/>
    </source>
</evidence>
<keyword evidence="8" id="KW-1185">Reference proteome</keyword>
<dbReference type="GO" id="GO:0015171">
    <property type="term" value="F:amino acid transmembrane transporter activity"/>
    <property type="evidence" value="ECO:0007669"/>
    <property type="project" value="TreeGrafter"/>
</dbReference>
<proteinExistence type="predicted"/>
<keyword evidence="5 6" id="KW-0472">Membrane</keyword>
<accession>K2PMY1</accession>
<dbReference type="EMBL" id="AMSI01000006">
    <property type="protein sequence ID" value="EKF42437.1"/>
    <property type="molecule type" value="Genomic_DNA"/>
</dbReference>
<evidence type="ECO:0000256" key="4">
    <source>
        <dbReference type="ARBA" id="ARBA00022989"/>
    </source>
</evidence>
<dbReference type="PATRIC" id="fig|1231190.3.peg.2142"/>
<dbReference type="AlphaFoldDB" id="K2PMY1"/>
<dbReference type="PIRSF" id="PIRSF006324">
    <property type="entry name" value="LeuE"/>
    <property type="match status" value="1"/>
</dbReference>
<dbReference type="Pfam" id="PF01810">
    <property type="entry name" value="LysE"/>
    <property type="match status" value="1"/>
</dbReference>